<evidence type="ECO:0000313" key="1">
    <source>
        <dbReference type="EMBL" id="KAK2105302.1"/>
    </source>
</evidence>
<gene>
    <name evidence="1" type="ORF">P7K49_014816</name>
</gene>
<comment type="caution">
    <text evidence="1">The sequence shown here is derived from an EMBL/GenBank/DDBJ whole genome shotgun (WGS) entry which is preliminary data.</text>
</comment>
<name>A0ABQ9V7F7_SAGOE</name>
<dbReference type="EMBL" id="JASSZA010000007">
    <property type="protein sequence ID" value="KAK2105302.1"/>
    <property type="molecule type" value="Genomic_DNA"/>
</dbReference>
<sequence length="55" mass="6012">MDDNRATKLSLGVSGRLENLSFTLSQRPGATDFSNNATLDTGSIRSVENFIHKDI</sequence>
<feature type="non-terminal residue" evidence="1">
    <location>
        <position position="55"/>
    </location>
</feature>
<reference evidence="1 2" key="1">
    <citation type="submission" date="2023-05" db="EMBL/GenBank/DDBJ databases">
        <title>B98-5 Cell Line De Novo Hybrid Assembly: An Optical Mapping Approach.</title>
        <authorList>
            <person name="Kananen K."/>
            <person name="Auerbach J.A."/>
            <person name="Kautto E."/>
            <person name="Blachly J.S."/>
        </authorList>
    </citation>
    <scope>NUCLEOTIDE SEQUENCE [LARGE SCALE GENOMIC DNA]</scope>
    <source>
        <strain evidence="1">B95-8</strain>
        <tissue evidence="1">Cell line</tissue>
    </source>
</reference>
<evidence type="ECO:0000313" key="2">
    <source>
        <dbReference type="Proteomes" id="UP001266305"/>
    </source>
</evidence>
<keyword evidence="2" id="KW-1185">Reference proteome</keyword>
<protein>
    <submittedName>
        <fullName evidence="1">Uncharacterized protein</fullName>
    </submittedName>
</protein>
<proteinExistence type="predicted"/>
<organism evidence="1 2">
    <name type="scientific">Saguinus oedipus</name>
    <name type="common">Cotton-top tamarin</name>
    <name type="synonym">Oedipomidas oedipus</name>
    <dbReference type="NCBI Taxonomy" id="9490"/>
    <lineage>
        <taxon>Eukaryota</taxon>
        <taxon>Metazoa</taxon>
        <taxon>Chordata</taxon>
        <taxon>Craniata</taxon>
        <taxon>Vertebrata</taxon>
        <taxon>Euteleostomi</taxon>
        <taxon>Mammalia</taxon>
        <taxon>Eutheria</taxon>
        <taxon>Euarchontoglires</taxon>
        <taxon>Primates</taxon>
        <taxon>Haplorrhini</taxon>
        <taxon>Platyrrhini</taxon>
        <taxon>Cebidae</taxon>
        <taxon>Callitrichinae</taxon>
        <taxon>Saguinus</taxon>
    </lineage>
</organism>
<dbReference type="Proteomes" id="UP001266305">
    <property type="component" value="Unassembled WGS sequence"/>
</dbReference>
<accession>A0ABQ9V7F7</accession>